<keyword evidence="6" id="KW-1185">Reference proteome</keyword>
<dbReference type="Gene3D" id="3.40.50.300">
    <property type="entry name" value="P-loop containing nucleotide triphosphate hydrolases"/>
    <property type="match status" value="1"/>
</dbReference>
<reference evidence="5 6" key="1">
    <citation type="submission" date="2017-08" db="EMBL/GenBank/DDBJ databases">
        <title>Virgibacillus indicus sp. nov. and Virgibacillus profoundi sp. nov, two moderately halophilic bacteria isolated from marine sediment by using the Microfluidic Streak Plate.</title>
        <authorList>
            <person name="Xu B."/>
            <person name="Hu B."/>
            <person name="Wang J."/>
            <person name="Zhu Y."/>
            <person name="Huang L."/>
            <person name="Du W."/>
            <person name="Huang Y."/>
        </authorList>
    </citation>
    <scope>NUCLEOTIDE SEQUENCE [LARGE SCALE GENOMIC DNA]</scope>
    <source>
        <strain evidence="5 6">IO3-P3-H5</strain>
    </source>
</reference>
<keyword evidence="2" id="KW-0547">Nucleotide-binding</keyword>
<evidence type="ECO:0000313" key="5">
    <source>
        <dbReference type="EMBL" id="PAV29693.1"/>
    </source>
</evidence>
<organism evidence="5 6">
    <name type="scientific">Virgibacillus profundi</name>
    <dbReference type="NCBI Taxonomy" id="2024555"/>
    <lineage>
        <taxon>Bacteria</taxon>
        <taxon>Bacillati</taxon>
        <taxon>Bacillota</taxon>
        <taxon>Bacilli</taxon>
        <taxon>Bacillales</taxon>
        <taxon>Bacillaceae</taxon>
        <taxon>Virgibacillus</taxon>
    </lineage>
</organism>
<proteinExistence type="predicted"/>
<dbReference type="GO" id="GO:0016887">
    <property type="term" value="F:ATP hydrolysis activity"/>
    <property type="evidence" value="ECO:0007669"/>
    <property type="project" value="InterPro"/>
</dbReference>
<dbReference type="PROSITE" id="PS00211">
    <property type="entry name" value="ABC_TRANSPORTER_1"/>
    <property type="match status" value="1"/>
</dbReference>
<feature type="domain" description="ABC transporter" evidence="4">
    <location>
        <begin position="5"/>
        <end position="244"/>
    </location>
</feature>
<name>A0A2A2IF32_9BACI</name>
<dbReference type="InterPro" id="IPR050153">
    <property type="entry name" value="Metal_Ion_Import_ABC"/>
</dbReference>
<accession>A0A2A2IF32</accession>
<dbReference type="GO" id="GO:0005524">
    <property type="term" value="F:ATP binding"/>
    <property type="evidence" value="ECO:0007669"/>
    <property type="project" value="UniProtKB-KW"/>
</dbReference>
<dbReference type="InterPro" id="IPR017871">
    <property type="entry name" value="ABC_transporter-like_CS"/>
</dbReference>
<dbReference type="InterPro" id="IPR003439">
    <property type="entry name" value="ABC_transporter-like_ATP-bd"/>
</dbReference>
<dbReference type="OrthoDB" id="9789994at2"/>
<dbReference type="PANTHER" id="PTHR42734">
    <property type="entry name" value="METAL TRANSPORT SYSTEM ATP-BINDING PROTEIN TM_0124-RELATED"/>
    <property type="match status" value="1"/>
</dbReference>
<dbReference type="AlphaFoldDB" id="A0A2A2IF32"/>
<protein>
    <submittedName>
        <fullName evidence="5">Molybdenum ABC transporter ATP-binding protein</fullName>
    </submittedName>
</protein>
<evidence type="ECO:0000313" key="6">
    <source>
        <dbReference type="Proteomes" id="UP000218887"/>
    </source>
</evidence>
<sequence length="262" mass="29541">MSDSINIEDVSWKRQTKTILSHVNWKVKTGQHWAVLGLNGSGKTTLLNIINGYIWPTTGDVRVLGKQFGKTDLRELRKSIGWVSSSLQERIKETELAENIVVSGKYASIGLYESPSEADYQKASEIMQQLGCSNLAGRTYQTCSQGERQKILIARGLMSSPELLILDEPCSGLDFIAREDLLSAITELANKENTPTIIFVTHHIEEILPIFSHTLLLRDGKVFDKGDNEQVLTGDRLSHFFSKPVQIKWHKDRPWMTLLDES</sequence>
<evidence type="ECO:0000256" key="2">
    <source>
        <dbReference type="ARBA" id="ARBA00022741"/>
    </source>
</evidence>
<keyword evidence="3 5" id="KW-0067">ATP-binding</keyword>
<evidence type="ECO:0000256" key="3">
    <source>
        <dbReference type="ARBA" id="ARBA00022840"/>
    </source>
</evidence>
<keyword evidence="1" id="KW-0813">Transport</keyword>
<dbReference type="RefSeq" id="WP_095655393.1">
    <property type="nucleotide sequence ID" value="NZ_NPOA01000006.1"/>
</dbReference>
<dbReference type="InterPro" id="IPR003593">
    <property type="entry name" value="AAA+_ATPase"/>
</dbReference>
<dbReference type="InterPro" id="IPR027417">
    <property type="entry name" value="P-loop_NTPase"/>
</dbReference>
<dbReference type="SMART" id="SM00382">
    <property type="entry name" value="AAA"/>
    <property type="match status" value="1"/>
</dbReference>
<dbReference type="PROSITE" id="PS50893">
    <property type="entry name" value="ABC_TRANSPORTER_2"/>
    <property type="match status" value="1"/>
</dbReference>
<dbReference type="Pfam" id="PF00005">
    <property type="entry name" value="ABC_tran"/>
    <property type="match status" value="1"/>
</dbReference>
<evidence type="ECO:0000256" key="1">
    <source>
        <dbReference type="ARBA" id="ARBA00022448"/>
    </source>
</evidence>
<dbReference type="SUPFAM" id="SSF52540">
    <property type="entry name" value="P-loop containing nucleoside triphosphate hydrolases"/>
    <property type="match status" value="1"/>
</dbReference>
<evidence type="ECO:0000259" key="4">
    <source>
        <dbReference type="PROSITE" id="PS50893"/>
    </source>
</evidence>
<dbReference type="EMBL" id="NPOA01000006">
    <property type="protein sequence ID" value="PAV29693.1"/>
    <property type="molecule type" value="Genomic_DNA"/>
</dbReference>
<dbReference type="Proteomes" id="UP000218887">
    <property type="component" value="Unassembled WGS sequence"/>
</dbReference>
<gene>
    <name evidence="5" type="ORF">CIL05_09985</name>
</gene>
<comment type="caution">
    <text evidence="5">The sequence shown here is derived from an EMBL/GenBank/DDBJ whole genome shotgun (WGS) entry which is preliminary data.</text>
</comment>